<keyword evidence="3" id="KW-1185">Reference proteome</keyword>
<dbReference type="KEGG" id="kpin:30170991"/>
<reference evidence="2" key="4">
    <citation type="submission" date="2024-02" db="EMBL/GenBank/DDBJ databases">
        <title>Comparative genomics of Cryptococcus and Kwoniella reveals pathogenesis evolution and contrasting modes of karyotype evolution via chromosome fusion or intercentromeric recombination.</title>
        <authorList>
            <person name="Coelho M.A."/>
            <person name="David-Palma M."/>
            <person name="Shea T."/>
            <person name="Bowers K."/>
            <person name="McGinley-Smith S."/>
            <person name="Mohammad A.W."/>
            <person name="Gnirke A."/>
            <person name="Yurkov A.M."/>
            <person name="Nowrousian M."/>
            <person name="Sun S."/>
            <person name="Cuomo C.A."/>
            <person name="Heitman J."/>
        </authorList>
    </citation>
    <scope>NUCLEOTIDE SEQUENCE</scope>
    <source>
        <strain evidence="2">CBS 10737</strain>
    </source>
</reference>
<evidence type="ECO:0000313" key="2">
    <source>
        <dbReference type="EMBL" id="WWC71129.1"/>
    </source>
</evidence>
<dbReference type="AlphaFoldDB" id="A0A1B9I8R2"/>
<accession>A0A1B9I8R2</accession>
<protein>
    <submittedName>
        <fullName evidence="1">Uncharacterized protein</fullName>
    </submittedName>
</protein>
<evidence type="ECO:0000313" key="3">
    <source>
        <dbReference type="Proteomes" id="UP000094020"/>
    </source>
</evidence>
<dbReference type="OrthoDB" id="2595587at2759"/>
<dbReference type="Proteomes" id="UP000094020">
    <property type="component" value="Chromosome 6"/>
</dbReference>
<proteinExistence type="predicted"/>
<organism evidence="1">
    <name type="scientific">Kwoniella pini CBS 10737</name>
    <dbReference type="NCBI Taxonomy" id="1296096"/>
    <lineage>
        <taxon>Eukaryota</taxon>
        <taxon>Fungi</taxon>
        <taxon>Dikarya</taxon>
        <taxon>Basidiomycota</taxon>
        <taxon>Agaricomycotina</taxon>
        <taxon>Tremellomycetes</taxon>
        <taxon>Tremellales</taxon>
        <taxon>Cryptococcaceae</taxon>
        <taxon>Kwoniella</taxon>
    </lineage>
</organism>
<evidence type="ECO:0000313" key="1">
    <source>
        <dbReference type="EMBL" id="OCF51906.1"/>
    </source>
</evidence>
<reference evidence="1" key="1">
    <citation type="submission" date="2013-07" db="EMBL/GenBank/DDBJ databases">
        <title>The Genome Sequence of Cryptococcus pinus CBS10737.</title>
        <authorList>
            <consortium name="The Broad Institute Genome Sequencing Platform"/>
            <person name="Cuomo C."/>
            <person name="Litvintseva A."/>
            <person name="Chen Y."/>
            <person name="Heitman J."/>
            <person name="Sun S."/>
            <person name="Springer D."/>
            <person name="Dromer F."/>
            <person name="Young S.K."/>
            <person name="Zeng Q."/>
            <person name="Gargeya S."/>
            <person name="Fitzgerald M."/>
            <person name="Abouelleil A."/>
            <person name="Alvarado L."/>
            <person name="Berlin A.M."/>
            <person name="Chapman S.B."/>
            <person name="Dewar J."/>
            <person name="Goldberg J."/>
            <person name="Griggs A."/>
            <person name="Gujja S."/>
            <person name="Hansen M."/>
            <person name="Howarth C."/>
            <person name="Imamovic A."/>
            <person name="Larimer J."/>
            <person name="McCowan C."/>
            <person name="Murphy C."/>
            <person name="Pearson M."/>
            <person name="Priest M."/>
            <person name="Roberts A."/>
            <person name="Saif S."/>
            <person name="Shea T."/>
            <person name="Sykes S."/>
            <person name="Wortman J."/>
            <person name="Nusbaum C."/>
            <person name="Birren B."/>
        </authorList>
    </citation>
    <scope>NUCLEOTIDE SEQUENCE [LARGE SCALE GENOMIC DNA]</scope>
    <source>
        <strain evidence="1">CBS 10737</strain>
    </source>
</reference>
<sequence length="216" mass="24662">MHPSVSDGIPNVEDGNSRIEKKVQDSLKSISTVLISYSTSSSPSTAYLESLISFYNRAISFTNQKSTAEIDSHNLIQPIRERRFSAPNLTSHLSCSDLKEIQVRPKDEIKREEKDIDKLAKDWWKSEIVAAWYGPNINPKLTRRVSGISNPVVKESFITRTVFPDEKRRYTTNDQQNQFEAFEKPRFEIASDHKTTQDWIVLQAGKDAGYVGLHDE</sequence>
<dbReference type="EMBL" id="CP144524">
    <property type="protein sequence ID" value="WWC71129.1"/>
    <property type="molecule type" value="Genomic_DNA"/>
</dbReference>
<gene>
    <name evidence="1" type="ORF">I206_02622</name>
    <name evidence="2" type="ORF">I206_105082</name>
</gene>
<reference evidence="1" key="3">
    <citation type="submission" date="2016-07" db="EMBL/GenBank/DDBJ databases">
        <title>Evolution of pathogenesis and genome organization in the Tremellales.</title>
        <authorList>
            <person name="Cuomo C."/>
            <person name="Litvintseva A."/>
            <person name="Heitman J."/>
            <person name="Chen Y."/>
            <person name="Sun S."/>
            <person name="Springer D."/>
            <person name="Dromer F."/>
            <person name="Young S."/>
            <person name="Zeng Q."/>
            <person name="Chapman S."/>
            <person name="Gujja S."/>
            <person name="Saif S."/>
            <person name="Birren B."/>
        </authorList>
    </citation>
    <scope>NUCLEOTIDE SEQUENCE</scope>
    <source>
        <strain evidence="1">CBS 10737</strain>
    </source>
</reference>
<dbReference type="GeneID" id="30170991"/>
<reference evidence="2" key="2">
    <citation type="submission" date="2013-07" db="EMBL/GenBank/DDBJ databases">
        <authorList>
            <consortium name="The Broad Institute Genome Sequencing Platform"/>
            <person name="Cuomo C."/>
            <person name="Litvintseva A."/>
            <person name="Chen Y."/>
            <person name="Heitman J."/>
            <person name="Sun S."/>
            <person name="Springer D."/>
            <person name="Dromer F."/>
            <person name="Young S.K."/>
            <person name="Zeng Q."/>
            <person name="Gargeya S."/>
            <person name="Fitzgerald M."/>
            <person name="Abouelleil A."/>
            <person name="Alvarado L."/>
            <person name="Berlin A.M."/>
            <person name="Chapman S.B."/>
            <person name="Dewar J."/>
            <person name="Goldberg J."/>
            <person name="Griggs A."/>
            <person name="Gujja S."/>
            <person name="Hansen M."/>
            <person name="Howarth C."/>
            <person name="Imamovic A."/>
            <person name="Larimer J."/>
            <person name="McCowan C."/>
            <person name="Murphy C."/>
            <person name="Pearson M."/>
            <person name="Priest M."/>
            <person name="Roberts A."/>
            <person name="Saif S."/>
            <person name="Shea T."/>
            <person name="Sykes S."/>
            <person name="Wortman J."/>
            <person name="Nusbaum C."/>
            <person name="Birren B."/>
        </authorList>
    </citation>
    <scope>NUCLEOTIDE SEQUENCE</scope>
    <source>
        <strain evidence="2">CBS 10737</strain>
    </source>
</reference>
<dbReference type="RefSeq" id="XP_019013125.1">
    <property type="nucleotide sequence ID" value="XM_019154385.1"/>
</dbReference>
<name>A0A1B9I8R2_9TREE</name>
<dbReference type="EMBL" id="KV700115">
    <property type="protein sequence ID" value="OCF51906.1"/>
    <property type="molecule type" value="Genomic_DNA"/>
</dbReference>